<gene>
    <name evidence="4" type="ORF">CU103_08035</name>
</gene>
<dbReference type="Proteomes" id="UP000241764">
    <property type="component" value="Unassembled WGS sequence"/>
</dbReference>
<dbReference type="AlphaFoldDB" id="A0A2P7BET7"/>
<feature type="signal peptide" evidence="2">
    <location>
        <begin position="1"/>
        <end position="30"/>
    </location>
</feature>
<feature type="chain" id="PRO_5015190915" description="Hedgehog/Intein (Hint) domain-containing protein" evidence="2">
    <location>
        <begin position="31"/>
        <end position="176"/>
    </location>
</feature>
<evidence type="ECO:0000313" key="4">
    <source>
        <dbReference type="EMBL" id="PSH64987.1"/>
    </source>
</evidence>
<sequence length="176" mass="18668">MGTRCAMLQTAAMALPVAVALGLASGNNRAGDGLAPRGDFPPPASESEDGVGPHEQCCPLPPRMGSPTATPSMIAGRTGIFISPNHALLIDGVLIRVKELVNGISIAPARPAERERTEYLQSMLDTHEVIGATQSAPAQSFLLKDGNHENFTNFADYERLSWPLAPCCDTFRADRG</sequence>
<accession>A0A2P7BET7</accession>
<dbReference type="OrthoDB" id="6305173at2"/>
<keyword evidence="2" id="KW-0732">Signal</keyword>
<evidence type="ECO:0000313" key="5">
    <source>
        <dbReference type="Proteomes" id="UP000241764"/>
    </source>
</evidence>
<feature type="domain" description="Hedgehog/Intein (Hint)" evidence="3">
    <location>
        <begin position="79"/>
        <end position="142"/>
    </location>
</feature>
<protein>
    <recommendedName>
        <fullName evidence="3">Hedgehog/Intein (Hint) domain-containing protein</fullName>
    </recommendedName>
</protein>
<dbReference type="InterPro" id="IPR028992">
    <property type="entry name" value="Hedgehog/Intein_dom"/>
</dbReference>
<evidence type="ECO:0000256" key="2">
    <source>
        <dbReference type="SAM" id="SignalP"/>
    </source>
</evidence>
<name>A0A2P7BET7_9HYPH</name>
<keyword evidence="5" id="KW-1185">Reference proteome</keyword>
<organism evidence="4 5">
    <name type="scientific">Phyllobacterium sophorae</name>
    <dbReference type="NCBI Taxonomy" id="1520277"/>
    <lineage>
        <taxon>Bacteria</taxon>
        <taxon>Pseudomonadati</taxon>
        <taxon>Pseudomonadota</taxon>
        <taxon>Alphaproteobacteria</taxon>
        <taxon>Hyphomicrobiales</taxon>
        <taxon>Phyllobacteriaceae</taxon>
        <taxon>Phyllobacterium</taxon>
    </lineage>
</organism>
<dbReference type="EMBL" id="PGGM01000003">
    <property type="protein sequence ID" value="PSH64987.1"/>
    <property type="molecule type" value="Genomic_DNA"/>
</dbReference>
<proteinExistence type="predicted"/>
<comment type="caution">
    <text evidence="4">The sequence shown here is derived from an EMBL/GenBank/DDBJ whole genome shotgun (WGS) entry which is preliminary data.</text>
</comment>
<evidence type="ECO:0000259" key="3">
    <source>
        <dbReference type="Pfam" id="PF13403"/>
    </source>
</evidence>
<feature type="region of interest" description="Disordered" evidence="1">
    <location>
        <begin position="32"/>
        <end position="59"/>
    </location>
</feature>
<evidence type="ECO:0000256" key="1">
    <source>
        <dbReference type="SAM" id="MobiDB-lite"/>
    </source>
</evidence>
<dbReference type="Pfam" id="PF13403">
    <property type="entry name" value="Hint_2"/>
    <property type="match status" value="1"/>
</dbReference>
<reference evidence="5" key="1">
    <citation type="submission" date="2017-11" db="EMBL/GenBank/DDBJ databases">
        <authorList>
            <person name="Kuznetsova I."/>
            <person name="Sazanova A."/>
            <person name="Chirak E."/>
            <person name="Safronova V."/>
            <person name="Willems A."/>
        </authorList>
    </citation>
    <scope>NUCLEOTIDE SEQUENCE [LARGE SCALE GENOMIC DNA]</scope>
    <source>
        <strain evidence="5">CCBAU 03422</strain>
    </source>
</reference>